<evidence type="ECO:0000313" key="4">
    <source>
        <dbReference type="EMBL" id="GAA2334627.1"/>
    </source>
</evidence>
<dbReference type="Proteomes" id="UP001501218">
    <property type="component" value="Unassembled WGS sequence"/>
</dbReference>
<keyword evidence="2" id="KW-0472">Membrane</keyword>
<evidence type="ECO:0000256" key="2">
    <source>
        <dbReference type="SAM" id="Phobius"/>
    </source>
</evidence>
<sequence>MRFLLAALAAVLVCAMFPVPQASAQAGSPGQFDVTKVTPNVVEPSSPGEVVVSGILTNNGDEPITDIEGRIEAGDPPASEPQVQRYMREGPPSSHGPGFSDIPGRVEPGQRLPVQIRVPLDQLQISEPGVYPLLVNINGSADGRRRIADAQFMLPVTGLPGTPPAPPAAPTPTTMLVPIVDKPRLEREALPHGRAVLVDDQLSAELAPGGRLYDLVQAVIDGIPPGSSLGNSLCFAIDPDLLITAKAMQGGYQVRKPDGSLVEGIGSNAADLWLTKLRQAVSGRCVIPLPYADADVVALSRAGLPDLVKGALDGADLIAARDGLDTEPRDVLWPIEGALSGPLSADLPETALLDTRAVDIPPGSLSPVKLRGHDIAGVPIDPLLAGALDPKLDTVHQVTANSPDPGQGTVTAQNALGALTFRATQGFIGNSTSVMVPPRRWQMRADDLESLLSGMQKLADAHFIDPSPLPQPDPADLPEADLTYPVQASSSEIPRDVINRLAAQNYKVGDLARSSSPEFANPVPPGRVTTPLRNGLLHAVSSAWRDNPGAASYWVRRETKPINDVLGLVRIEEFPGRTTRTESDSPIPVTVVNDLPFNVGIVFHIPPIPGVTVHHDFGGQSATVPANGRRQFMLQADAQRSGQFTLDVRLTTEGGTRLGNPKRLLMESTNYGAMIPWLTGIAGAVLVLMSVRRIVKKVKDRRKRRASGDPADSGEESTVELSAVPDDARSNTTDGDRDQS</sequence>
<keyword evidence="2" id="KW-1133">Transmembrane helix</keyword>
<feature type="region of interest" description="Disordered" evidence="1">
    <location>
        <begin position="699"/>
        <end position="740"/>
    </location>
</feature>
<keyword evidence="5" id="KW-1185">Reference proteome</keyword>
<keyword evidence="3" id="KW-0732">Signal</keyword>
<feature type="signal peptide" evidence="3">
    <location>
        <begin position="1"/>
        <end position="24"/>
    </location>
</feature>
<feature type="compositionally biased region" description="Basic and acidic residues" evidence="1">
    <location>
        <begin position="726"/>
        <end position="740"/>
    </location>
</feature>
<feature type="transmembrane region" description="Helical" evidence="2">
    <location>
        <begin position="674"/>
        <end position="695"/>
    </location>
</feature>
<dbReference type="RefSeq" id="WP_344126622.1">
    <property type="nucleotide sequence ID" value="NZ_BAAARA010000002.1"/>
</dbReference>
<evidence type="ECO:0000256" key="3">
    <source>
        <dbReference type="SAM" id="SignalP"/>
    </source>
</evidence>
<reference evidence="4 5" key="1">
    <citation type="journal article" date="2019" name="Int. J. Syst. Evol. Microbiol.">
        <title>The Global Catalogue of Microorganisms (GCM) 10K type strain sequencing project: providing services to taxonomists for standard genome sequencing and annotation.</title>
        <authorList>
            <consortium name="The Broad Institute Genomics Platform"/>
            <consortium name="The Broad Institute Genome Sequencing Center for Infectious Disease"/>
            <person name="Wu L."/>
            <person name="Ma J."/>
        </authorList>
    </citation>
    <scope>NUCLEOTIDE SEQUENCE [LARGE SCALE GENOMIC DNA]</scope>
    <source>
        <strain evidence="4 5">JCM 16221</strain>
    </source>
</reference>
<comment type="caution">
    <text evidence="4">The sequence shown here is derived from an EMBL/GenBank/DDBJ whole genome shotgun (WGS) entry which is preliminary data.</text>
</comment>
<organism evidence="4 5">
    <name type="scientific">Saccharopolyspora halophila</name>
    <dbReference type="NCBI Taxonomy" id="405551"/>
    <lineage>
        <taxon>Bacteria</taxon>
        <taxon>Bacillati</taxon>
        <taxon>Actinomycetota</taxon>
        <taxon>Actinomycetes</taxon>
        <taxon>Pseudonocardiales</taxon>
        <taxon>Pseudonocardiaceae</taxon>
        <taxon>Saccharopolyspora</taxon>
    </lineage>
</organism>
<evidence type="ECO:0000256" key="1">
    <source>
        <dbReference type="SAM" id="MobiDB-lite"/>
    </source>
</evidence>
<feature type="chain" id="PRO_5045396613" evidence="3">
    <location>
        <begin position="25"/>
        <end position="740"/>
    </location>
</feature>
<dbReference type="EMBL" id="BAAARA010000002">
    <property type="protein sequence ID" value="GAA2334627.1"/>
    <property type="molecule type" value="Genomic_DNA"/>
</dbReference>
<keyword evidence="2" id="KW-0812">Transmembrane</keyword>
<name>A0ABN3FP36_9PSEU</name>
<gene>
    <name evidence="4" type="ORF">GCM10009854_07920</name>
</gene>
<evidence type="ECO:0000313" key="5">
    <source>
        <dbReference type="Proteomes" id="UP001501218"/>
    </source>
</evidence>
<proteinExistence type="predicted"/>
<protein>
    <submittedName>
        <fullName evidence="4">DUF6049 family protein</fullName>
    </submittedName>
</protein>
<accession>A0ABN3FP36</accession>